<dbReference type="InterPro" id="IPR000515">
    <property type="entry name" value="MetI-like"/>
</dbReference>
<dbReference type="RefSeq" id="WP_084303916.1">
    <property type="nucleotide sequence ID" value="NZ_FNDG01000004.1"/>
</dbReference>
<dbReference type="SUPFAM" id="SSF161098">
    <property type="entry name" value="MetI-like"/>
    <property type="match status" value="1"/>
</dbReference>
<dbReference type="EMBL" id="FNDG01000004">
    <property type="protein sequence ID" value="SDH32616.1"/>
    <property type="molecule type" value="Genomic_DNA"/>
</dbReference>
<feature type="transmembrane region" description="Helical" evidence="9">
    <location>
        <begin position="89"/>
        <end position="108"/>
    </location>
</feature>
<feature type="transmembrane region" description="Helical" evidence="9">
    <location>
        <begin position="185"/>
        <end position="211"/>
    </location>
</feature>
<keyword evidence="4" id="KW-1003">Cell membrane</keyword>
<accession>A0A1G8BHB0</accession>
<dbReference type="NCBIfam" id="TIGR01726">
    <property type="entry name" value="HEQRo_perm_3TM"/>
    <property type="match status" value="1"/>
</dbReference>
<evidence type="ECO:0000259" key="10">
    <source>
        <dbReference type="PROSITE" id="PS50928"/>
    </source>
</evidence>
<dbReference type="PANTHER" id="PTHR30614:SF0">
    <property type="entry name" value="L-CYSTINE TRANSPORT SYSTEM PERMEASE PROTEIN TCYL"/>
    <property type="match status" value="1"/>
</dbReference>
<dbReference type="Pfam" id="PF00528">
    <property type="entry name" value="BPD_transp_1"/>
    <property type="match status" value="1"/>
</dbReference>
<evidence type="ECO:0000313" key="11">
    <source>
        <dbReference type="EMBL" id="SDH32616.1"/>
    </source>
</evidence>
<dbReference type="AlphaFoldDB" id="A0A1G8BHB0"/>
<dbReference type="GO" id="GO:0006865">
    <property type="term" value="P:amino acid transport"/>
    <property type="evidence" value="ECO:0007669"/>
    <property type="project" value="UniProtKB-KW"/>
</dbReference>
<dbReference type="GO" id="GO:0022857">
    <property type="term" value="F:transmembrane transporter activity"/>
    <property type="evidence" value="ECO:0007669"/>
    <property type="project" value="InterPro"/>
</dbReference>
<feature type="domain" description="ABC transmembrane type-1" evidence="10">
    <location>
        <begin position="20"/>
        <end position="208"/>
    </location>
</feature>
<dbReference type="CDD" id="cd06261">
    <property type="entry name" value="TM_PBP2"/>
    <property type="match status" value="1"/>
</dbReference>
<feature type="transmembrane region" description="Helical" evidence="9">
    <location>
        <begin position="20"/>
        <end position="46"/>
    </location>
</feature>
<feature type="transmembrane region" description="Helical" evidence="9">
    <location>
        <begin position="58"/>
        <end position="77"/>
    </location>
</feature>
<dbReference type="STRING" id="29435.SAMN05216588_10444"/>
<evidence type="ECO:0000313" key="12">
    <source>
        <dbReference type="Proteomes" id="UP000198606"/>
    </source>
</evidence>
<evidence type="ECO:0000256" key="1">
    <source>
        <dbReference type="ARBA" id="ARBA00004429"/>
    </source>
</evidence>
<reference evidence="11 12" key="1">
    <citation type="submission" date="2016-10" db="EMBL/GenBank/DDBJ databases">
        <authorList>
            <person name="de Groot N.N."/>
        </authorList>
    </citation>
    <scope>NUCLEOTIDE SEQUENCE [LARGE SCALE GENOMIC DNA]</scope>
    <source>
        <strain evidence="11 12">LMG 18387</strain>
    </source>
</reference>
<evidence type="ECO:0000256" key="3">
    <source>
        <dbReference type="ARBA" id="ARBA00022448"/>
    </source>
</evidence>
<sequence length="220" mass="24533">MNLSDFITVWQHYPSILEGFMNTLVFILIAGSMSLLLGILLTPLLMSNRVFVGRGASFYCECMRCTPFLLLVYLIYFGLPSGGIQLSNWVSGIVALIIYNTAYMAIILKGAWKDLPHDTIEAGRAFGYHGFGLLRRIIMPPVLLRATPMIGNQMIQIVKDSAFLGIIAVTELTAAINAVQSTYFIPFASFLSAVLMYWVICLAIELLTNLFTRYAEVRRA</sequence>
<protein>
    <submittedName>
        <fullName evidence="11">Polar amino acid transport system permease protein</fullName>
    </submittedName>
</protein>
<dbReference type="PANTHER" id="PTHR30614">
    <property type="entry name" value="MEMBRANE COMPONENT OF AMINO ACID ABC TRANSPORTER"/>
    <property type="match status" value="1"/>
</dbReference>
<evidence type="ECO:0000256" key="4">
    <source>
        <dbReference type="ARBA" id="ARBA00022475"/>
    </source>
</evidence>
<dbReference type="InterPro" id="IPR043429">
    <property type="entry name" value="ArtM/GltK/GlnP/TcyL/YhdX-like"/>
</dbReference>
<dbReference type="Gene3D" id="1.10.3720.10">
    <property type="entry name" value="MetI-like"/>
    <property type="match status" value="1"/>
</dbReference>
<dbReference type="Proteomes" id="UP000198606">
    <property type="component" value="Unassembled WGS sequence"/>
</dbReference>
<dbReference type="InterPro" id="IPR035906">
    <property type="entry name" value="MetI-like_sf"/>
</dbReference>
<dbReference type="GO" id="GO:0043190">
    <property type="term" value="C:ATP-binding cassette (ABC) transporter complex"/>
    <property type="evidence" value="ECO:0007669"/>
    <property type="project" value="InterPro"/>
</dbReference>
<organism evidence="11 12">
    <name type="scientific">Phytopseudomonas flavescens</name>
    <dbReference type="NCBI Taxonomy" id="29435"/>
    <lineage>
        <taxon>Bacteria</taxon>
        <taxon>Pseudomonadati</taxon>
        <taxon>Pseudomonadota</taxon>
        <taxon>Gammaproteobacteria</taxon>
        <taxon>Pseudomonadales</taxon>
        <taxon>Pseudomonadaceae</taxon>
        <taxon>Phytopseudomonas</taxon>
    </lineage>
</organism>
<evidence type="ECO:0000256" key="7">
    <source>
        <dbReference type="ARBA" id="ARBA00022989"/>
    </source>
</evidence>
<dbReference type="PROSITE" id="PS50928">
    <property type="entry name" value="ABC_TM1"/>
    <property type="match status" value="1"/>
</dbReference>
<evidence type="ECO:0000256" key="9">
    <source>
        <dbReference type="RuleBase" id="RU363032"/>
    </source>
</evidence>
<keyword evidence="6" id="KW-0029">Amino-acid transport</keyword>
<evidence type="ECO:0000256" key="6">
    <source>
        <dbReference type="ARBA" id="ARBA00022970"/>
    </source>
</evidence>
<name>A0A1G8BHB0_9GAMM</name>
<dbReference type="InterPro" id="IPR010065">
    <property type="entry name" value="AA_ABC_transptr_permease_3TM"/>
</dbReference>
<proteinExistence type="inferred from homology"/>
<gene>
    <name evidence="11" type="ORF">SAMN05216588_10444</name>
</gene>
<comment type="subcellular location">
    <subcellularLocation>
        <location evidence="1">Cell inner membrane</location>
        <topology evidence="1">Multi-pass membrane protein</topology>
    </subcellularLocation>
    <subcellularLocation>
        <location evidence="9">Cell membrane</location>
        <topology evidence="9">Multi-pass membrane protein</topology>
    </subcellularLocation>
</comment>
<keyword evidence="7 9" id="KW-1133">Transmembrane helix</keyword>
<keyword evidence="3 9" id="KW-0813">Transport</keyword>
<keyword evidence="5 9" id="KW-0812">Transmembrane</keyword>
<evidence type="ECO:0000256" key="2">
    <source>
        <dbReference type="ARBA" id="ARBA00010072"/>
    </source>
</evidence>
<evidence type="ECO:0000256" key="5">
    <source>
        <dbReference type="ARBA" id="ARBA00022692"/>
    </source>
</evidence>
<keyword evidence="8 9" id="KW-0472">Membrane</keyword>
<feature type="transmembrane region" description="Helical" evidence="9">
    <location>
        <begin position="162"/>
        <end position="179"/>
    </location>
</feature>
<evidence type="ECO:0000256" key="8">
    <source>
        <dbReference type="ARBA" id="ARBA00023136"/>
    </source>
</evidence>
<comment type="similarity">
    <text evidence="2">Belongs to the binding-protein-dependent transport system permease family. HisMQ subfamily.</text>
</comment>